<evidence type="ECO:0000256" key="1">
    <source>
        <dbReference type="ARBA" id="ARBA00004496"/>
    </source>
</evidence>
<dbReference type="GO" id="GO:0006614">
    <property type="term" value="P:SRP-dependent cotranslational protein targeting to membrane"/>
    <property type="evidence" value="ECO:0007669"/>
    <property type="project" value="InterPro"/>
</dbReference>
<feature type="compositionally biased region" description="Basic and acidic residues" evidence="11">
    <location>
        <begin position="502"/>
        <end position="520"/>
    </location>
</feature>
<proteinExistence type="inferred from homology"/>
<evidence type="ECO:0000256" key="10">
    <source>
        <dbReference type="ARBA" id="ARBA00029498"/>
    </source>
</evidence>
<dbReference type="GO" id="GO:0005730">
    <property type="term" value="C:nucleolus"/>
    <property type="evidence" value="ECO:0007669"/>
    <property type="project" value="UniProtKB-SubCell"/>
</dbReference>
<dbReference type="InterPro" id="IPR038253">
    <property type="entry name" value="SRP68_N_sf"/>
</dbReference>
<comment type="subcellular location">
    <subcellularLocation>
        <location evidence="1">Cytoplasm</location>
    </subcellularLocation>
    <subcellularLocation>
        <location evidence="2">Nucleus</location>
        <location evidence="2">Nucleolus</location>
    </subcellularLocation>
</comment>
<comment type="similarity">
    <text evidence="4">Belongs to the TPPP family.</text>
</comment>
<keyword evidence="13" id="KW-1185">Reference proteome</keyword>
<keyword evidence="8" id="KW-0539">Nucleus</keyword>
<protein>
    <recommendedName>
        <fullName evidence="10">Signal recognition particle subunit SRP68</fullName>
    </recommendedName>
</protein>
<evidence type="ECO:0000313" key="12">
    <source>
        <dbReference type="EMBL" id="CAC5402338.1"/>
    </source>
</evidence>
<dbReference type="InterPro" id="IPR011992">
    <property type="entry name" value="EF-hand-dom_pair"/>
</dbReference>
<accession>A0A6J8D0U0</accession>
<comment type="similarity">
    <text evidence="3">Belongs to the SRP68 family.</text>
</comment>
<reference evidence="12 13" key="1">
    <citation type="submission" date="2020-06" db="EMBL/GenBank/DDBJ databases">
        <authorList>
            <person name="Li R."/>
            <person name="Bekaert M."/>
        </authorList>
    </citation>
    <scope>NUCLEOTIDE SEQUENCE [LARGE SCALE GENOMIC DNA]</scope>
    <source>
        <strain evidence="13">wild</strain>
    </source>
</reference>
<dbReference type="GO" id="GO:0005047">
    <property type="term" value="F:signal recognition particle binding"/>
    <property type="evidence" value="ECO:0007669"/>
    <property type="project" value="InterPro"/>
</dbReference>
<dbReference type="PANTHER" id="PTHR12860:SF0">
    <property type="entry name" value="SIGNAL RECOGNITION PARTICLE SUBUNIT SRP68"/>
    <property type="match status" value="1"/>
</dbReference>
<evidence type="ECO:0000256" key="11">
    <source>
        <dbReference type="SAM" id="MobiDB-lite"/>
    </source>
</evidence>
<keyword evidence="6" id="KW-0694">RNA-binding</keyword>
<evidence type="ECO:0000256" key="9">
    <source>
        <dbReference type="ARBA" id="ARBA00023274"/>
    </source>
</evidence>
<dbReference type="GO" id="GO:0008312">
    <property type="term" value="F:7S RNA binding"/>
    <property type="evidence" value="ECO:0007669"/>
    <property type="project" value="InterPro"/>
</dbReference>
<name>A0A6J8D0U0_MYTCO</name>
<dbReference type="GO" id="GO:0015631">
    <property type="term" value="F:tubulin binding"/>
    <property type="evidence" value="ECO:0007669"/>
    <property type="project" value="InterPro"/>
</dbReference>
<evidence type="ECO:0000256" key="8">
    <source>
        <dbReference type="ARBA" id="ARBA00023242"/>
    </source>
</evidence>
<evidence type="ECO:0000256" key="3">
    <source>
        <dbReference type="ARBA" id="ARBA00009352"/>
    </source>
</evidence>
<keyword evidence="5" id="KW-0963">Cytoplasm</keyword>
<evidence type="ECO:0000256" key="4">
    <source>
        <dbReference type="ARBA" id="ARBA00010994"/>
    </source>
</evidence>
<dbReference type="GO" id="GO:0046785">
    <property type="term" value="P:microtubule polymerization"/>
    <property type="evidence" value="ECO:0007669"/>
    <property type="project" value="InterPro"/>
</dbReference>
<evidence type="ECO:0000256" key="2">
    <source>
        <dbReference type="ARBA" id="ARBA00004604"/>
    </source>
</evidence>
<evidence type="ECO:0000256" key="6">
    <source>
        <dbReference type="ARBA" id="ARBA00022884"/>
    </source>
</evidence>
<evidence type="ECO:0000256" key="5">
    <source>
        <dbReference type="ARBA" id="ARBA00022490"/>
    </source>
</evidence>
<dbReference type="GO" id="GO:0030942">
    <property type="term" value="F:endoplasmic reticulum signal peptide binding"/>
    <property type="evidence" value="ECO:0007669"/>
    <property type="project" value="InterPro"/>
</dbReference>
<dbReference type="InterPro" id="IPR026258">
    <property type="entry name" value="SRP68"/>
</dbReference>
<dbReference type="Gene3D" id="1.10.3450.40">
    <property type="entry name" value="Signal recognition particle, SRP68 subunit, RNA-binding domain"/>
    <property type="match status" value="2"/>
</dbReference>
<dbReference type="OrthoDB" id="548799at2759"/>
<dbReference type="Pfam" id="PF05517">
    <property type="entry name" value="p25-alpha"/>
    <property type="match status" value="1"/>
</dbReference>
<evidence type="ECO:0000313" key="13">
    <source>
        <dbReference type="Proteomes" id="UP000507470"/>
    </source>
</evidence>
<dbReference type="PANTHER" id="PTHR12860">
    <property type="entry name" value="SIGNAL RECOGNITION PARTICLE 68 KDA PROTEIN"/>
    <property type="match status" value="1"/>
</dbReference>
<dbReference type="Proteomes" id="UP000507470">
    <property type="component" value="Unassembled WGS sequence"/>
</dbReference>
<feature type="compositionally biased region" description="Polar residues" evidence="11">
    <location>
        <begin position="482"/>
        <end position="499"/>
    </location>
</feature>
<dbReference type="InterPro" id="IPR008907">
    <property type="entry name" value="TPP/p25"/>
</dbReference>
<keyword evidence="9" id="KW-0687">Ribonucleoprotein</keyword>
<dbReference type="SUPFAM" id="SSF47473">
    <property type="entry name" value="EF-hand"/>
    <property type="match status" value="1"/>
</dbReference>
<sequence length="539" mass="61451">MRAWYYAMQLKSEANTEQRKKFHTLAKIKKALTYAEELAELCKSPKCDAQTQLESQVSFLELQGHRTIYEKLASAFTEDSQALYLQMIDEVSPNIRYCAYNIGDESAIAELKEMRRKGGEDQLTSHLDESIKETESTDGIDIKIYIYESLLKQCIDSQQILRDSLHDDDNFKASQRGQAIEGKISNQHYLHSYLMYIRLTKTVDRNLLLIEKLKQYLPGKPIPDGHKITKPQDLVRLYDIIIQNLNEIPNLQGVETDLSEETAVKSTSYKAFSIEELVNRVNGEKYSCHANSILDLETVAEPVADISLIKKKPERQGNIETNIFFLKSVSRVYCVKVNKTKKLFRSSLELSNTQRKDGKMASGGEIDDVCEVFRNFNILNSKDKPPNKMTSKAWGKMVQDCIGKDTTIRQRMDSSVFPYVQDKTTKALDLTDKAKVNKALDKMAEVYKECKPKEEKDTPVTEVRQKLVKRILDKKNPDVHSTKISKTGNVSGLTDTSKYTGAHKERFDESGKGKGIDGREYRYEDKGYVTGYKGNGSKQ</sequence>
<gene>
    <name evidence="12" type="ORF">MCOR_36296</name>
</gene>
<dbReference type="AlphaFoldDB" id="A0A6J8D0U0"/>
<dbReference type="Pfam" id="PF16969">
    <property type="entry name" value="SRP68"/>
    <property type="match status" value="2"/>
</dbReference>
<organism evidence="12 13">
    <name type="scientific">Mytilus coruscus</name>
    <name type="common">Sea mussel</name>
    <dbReference type="NCBI Taxonomy" id="42192"/>
    <lineage>
        <taxon>Eukaryota</taxon>
        <taxon>Metazoa</taxon>
        <taxon>Spiralia</taxon>
        <taxon>Lophotrochozoa</taxon>
        <taxon>Mollusca</taxon>
        <taxon>Bivalvia</taxon>
        <taxon>Autobranchia</taxon>
        <taxon>Pteriomorphia</taxon>
        <taxon>Mytilida</taxon>
        <taxon>Mytiloidea</taxon>
        <taxon>Mytilidae</taxon>
        <taxon>Mytilinae</taxon>
        <taxon>Mytilus</taxon>
    </lineage>
</organism>
<dbReference type="GO" id="GO:0005786">
    <property type="term" value="C:signal recognition particle, endoplasmic reticulum targeting"/>
    <property type="evidence" value="ECO:0007669"/>
    <property type="project" value="UniProtKB-KW"/>
</dbReference>
<keyword evidence="7" id="KW-0733">Signal recognition particle</keyword>
<feature type="region of interest" description="Disordered" evidence="11">
    <location>
        <begin position="479"/>
        <end position="520"/>
    </location>
</feature>
<dbReference type="EMBL" id="CACVKT020006490">
    <property type="protein sequence ID" value="CAC5402338.1"/>
    <property type="molecule type" value="Genomic_DNA"/>
</dbReference>
<evidence type="ECO:0000256" key="7">
    <source>
        <dbReference type="ARBA" id="ARBA00023135"/>
    </source>
</evidence>